<organism evidence="2 3">
    <name type="scientific">Zingiber officinale</name>
    <name type="common">Ginger</name>
    <name type="synonym">Amomum zingiber</name>
    <dbReference type="NCBI Taxonomy" id="94328"/>
    <lineage>
        <taxon>Eukaryota</taxon>
        <taxon>Viridiplantae</taxon>
        <taxon>Streptophyta</taxon>
        <taxon>Embryophyta</taxon>
        <taxon>Tracheophyta</taxon>
        <taxon>Spermatophyta</taxon>
        <taxon>Magnoliopsida</taxon>
        <taxon>Liliopsida</taxon>
        <taxon>Zingiberales</taxon>
        <taxon>Zingiberaceae</taxon>
        <taxon>Zingiber</taxon>
    </lineage>
</organism>
<keyword evidence="1" id="KW-1133">Transmembrane helix</keyword>
<evidence type="ECO:0008006" key="4">
    <source>
        <dbReference type="Google" id="ProtNLM"/>
    </source>
</evidence>
<dbReference type="Proteomes" id="UP000734854">
    <property type="component" value="Unassembled WGS sequence"/>
</dbReference>
<gene>
    <name evidence="2" type="ORF">ZIOFF_024854</name>
</gene>
<dbReference type="InterPro" id="IPR003832">
    <property type="entry name" value="DUF212"/>
</dbReference>
<dbReference type="EMBL" id="JACMSC010000007">
    <property type="protein sequence ID" value="KAG6514494.1"/>
    <property type="molecule type" value="Genomic_DNA"/>
</dbReference>
<keyword evidence="1" id="KW-0812">Transmembrane</keyword>
<protein>
    <recommendedName>
        <fullName evidence="4">Acid phosphatase/vanadium-dependent haloperoxidase-related protein</fullName>
    </recommendedName>
</protein>
<proteinExistence type="predicted"/>
<dbReference type="PANTHER" id="PTHR31446">
    <property type="entry name" value="ACID PHOSPHATASE/VANADIUM-DEPENDENT HALOPEROXIDASE-RELATED PROTEIN"/>
    <property type="match status" value="1"/>
</dbReference>
<sequence length="179" mass="19233">MRKMDESASPGWQSSAPFFLFHGYPLVSAVLAFVIAQSAKIFTTWYDERRWDPKRLIGSGGMPSSHSATVVALAVATGLHDGWGSSSFATSTILAAVVICDASGVRLHAGKQAEVLNQLLYELPEEHPLYDYRPLHELLGHTPLQVAVGAVLGCAVAVVDQLVGTLARSAWQTELVDTS</sequence>
<dbReference type="AlphaFoldDB" id="A0A8J5H9F7"/>
<evidence type="ECO:0000313" key="3">
    <source>
        <dbReference type="Proteomes" id="UP000734854"/>
    </source>
</evidence>
<dbReference type="Pfam" id="PF02681">
    <property type="entry name" value="DUF212"/>
    <property type="match status" value="1"/>
</dbReference>
<keyword evidence="1" id="KW-0472">Membrane</keyword>
<evidence type="ECO:0000256" key="1">
    <source>
        <dbReference type="SAM" id="Phobius"/>
    </source>
</evidence>
<comment type="caution">
    <text evidence="2">The sequence shown here is derived from an EMBL/GenBank/DDBJ whole genome shotgun (WGS) entry which is preliminary data.</text>
</comment>
<accession>A0A8J5H9F7</accession>
<feature type="transmembrane region" description="Helical" evidence="1">
    <location>
        <begin position="20"/>
        <end position="46"/>
    </location>
</feature>
<dbReference type="OrthoDB" id="1716650at2759"/>
<reference evidence="2 3" key="1">
    <citation type="submission" date="2020-08" db="EMBL/GenBank/DDBJ databases">
        <title>Plant Genome Project.</title>
        <authorList>
            <person name="Zhang R.-G."/>
        </authorList>
    </citation>
    <scope>NUCLEOTIDE SEQUENCE [LARGE SCALE GENOMIC DNA]</scope>
    <source>
        <tissue evidence="2">Rhizome</tissue>
    </source>
</reference>
<evidence type="ECO:0000313" key="2">
    <source>
        <dbReference type="EMBL" id="KAG6514494.1"/>
    </source>
</evidence>
<dbReference type="PANTHER" id="PTHR31446:SF39">
    <property type="entry name" value="ACID PHOSPHATASE_VANADIUM-DEPENDENT HALOPEROXIDASE-RELATED PROTEIN"/>
    <property type="match status" value="1"/>
</dbReference>
<keyword evidence="3" id="KW-1185">Reference proteome</keyword>
<name>A0A8J5H9F7_ZINOF</name>